<evidence type="ECO:0000256" key="2">
    <source>
        <dbReference type="SAM" id="Phobius"/>
    </source>
</evidence>
<gene>
    <name evidence="3" type="ORF">BMF94_1643</name>
</gene>
<comment type="caution">
    <text evidence="3">The sequence shown here is derived from an EMBL/GenBank/DDBJ whole genome shotgun (WGS) entry which is preliminary data.</text>
</comment>
<evidence type="ECO:0000313" key="4">
    <source>
        <dbReference type="Proteomes" id="UP000237144"/>
    </source>
</evidence>
<keyword evidence="2" id="KW-0812">Transmembrane</keyword>
<proteinExistence type="predicted"/>
<keyword evidence="4" id="KW-1185">Reference proteome</keyword>
<name>A0A2S5BEU8_9BASI</name>
<feature type="compositionally biased region" description="Polar residues" evidence="1">
    <location>
        <begin position="33"/>
        <end position="45"/>
    </location>
</feature>
<reference evidence="3 4" key="1">
    <citation type="journal article" date="2018" name="Front. Microbiol.">
        <title>Prospects for Fungal Bioremediation of Acidic Radioactive Waste Sites: Characterization and Genome Sequence of Rhodotorula taiwanensis MD1149.</title>
        <authorList>
            <person name="Tkavc R."/>
            <person name="Matrosova V.Y."/>
            <person name="Grichenko O.E."/>
            <person name="Gostincar C."/>
            <person name="Volpe R.P."/>
            <person name="Klimenkova P."/>
            <person name="Gaidamakova E.K."/>
            <person name="Zhou C.E."/>
            <person name="Stewart B.J."/>
            <person name="Lyman M.G."/>
            <person name="Malfatti S.A."/>
            <person name="Rubinfeld B."/>
            <person name="Courtot M."/>
            <person name="Singh J."/>
            <person name="Dalgard C.L."/>
            <person name="Hamilton T."/>
            <person name="Frey K.G."/>
            <person name="Gunde-Cimerman N."/>
            <person name="Dugan L."/>
            <person name="Daly M.J."/>
        </authorList>
    </citation>
    <scope>NUCLEOTIDE SEQUENCE [LARGE SCALE GENOMIC DNA]</scope>
    <source>
        <strain evidence="3 4">MD1149</strain>
    </source>
</reference>
<dbReference type="AlphaFoldDB" id="A0A2S5BEU8"/>
<sequence length="598" mass="66069">MPYHVGSMHRPSRSSLDTAASWSRPSLLISPSAPGTESGISSPPTSEEGDHDADERKLLGSTPAAMSTGSYARDEFGPISPFASPDRASGSSTGSGWRHIYDNEGVSGVVRGLGRGPIASSKQETTASSAPSPAIRSLVAVAGTRRRALVIATVSLVVIFLLFAPPDARRGRLFRRRGGSAAKALAILQSSTSALALVPEDYPTSANKAKMLESVSNPYGYMNLIDPYTGGAFNPSILVLPDQAGLGWRHVFVSRGEEKYEVINGEDTRWEKLLGCFLLPMKRAHLELPYLARESELWTLDLPAKRKVDYMRCHNKDFDQFIGPEDPRLFFTDDGQPLLIYSQNGRIPNVCRALYIIDARMVIPGLDQALQRAGWNAPIQFREQTDLIRENQFNIEKNWSPFLGENDDLFFHVSLVPQQIYKYVPNLTLRPLDPLAPAHNCLTDLLGADMNRVHVHHATPLLRATLCKRGECVPDTSNTVMFGIIHVKYHPLPYLHYVRHIVTWNTTAPYEYLSVPKPLIYSGTDQADPIFTTSMSWDKPSKRHGLGLNHGFLDDTVLISFGVADYGSAYIDVRARDILTDHNLCSGVQGTSLWRSSA</sequence>
<feature type="region of interest" description="Disordered" evidence="1">
    <location>
        <begin position="1"/>
        <end position="97"/>
    </location>
</feature>
<dbReference type="Proteomes" id="UP000237144">
    <property type="component" value="Unassembled WGS sequence"/>
</dbReference>
<keyword evidence="2" id="KW-0472">Membrane</keyword>
<organism evidence="3 4">
    <name type="scientific">Rhodotorula taiwanensis</name>
    <dbReference type="NCBI Taxonomy" id="741276"/>
    <lineage>
        <taxon>Eukaryota</taxon>
        <taxon>Fungi</taxon>
        <taxon>Dikarya</taxon>
        <taxon>Basidiomycota</taxon>
        <taxon>Pucciniomycotina</taxon>
        <taxon>Microbotryomycetes</taxon>
        <taxon>Sporidiobolales</taxon>
        <taxon>Sporidiobolaceae</taxon>
        <taxon>Rhodotorula</taxon>
    </lineage>
</organism>
<feature type="compositionally biased region" description="Polar residues" evidence="1">
    <location>
        <begin position="13"/>
        <end position="24"/>
    </location>
</feature>
<feature type="transmembrane region" description="Helical" evidence="2">
    <location>
        <begin position="148"/>
        <end position="166"/>
    </location>
</feature>
<dbReference type="OrthoDB" id="2522565at2759"/>
<accession>A0A2S5BEU8</accession>
<protein>
    <submittedName>
        <fullName evidence="3">Uncharacterized protein</fullName>
    </submittedName>
</protein>
<evidence type="ECO:0000256" key="1">
    <source>
        <dbReference type="SAM" id="MobiDB-lite"/>
    </source>
</evidence>
<dbReference type="EMBL" id="PJQD01000018">
    <property type="protein sequence ID" value="POY75273.1"/>
    <property type="molecule type" value="Genomic_DNA"/>
</dbReference>
<evidence type="ECO:0000313" key="3">
    <source>
        <dbReference type="EMBL" id="POY75273.1"/>
    </source>
</evidence>
<keyword evidence="2" id="KW-1133">Transmembrane helix</keyword>